<dbReference type="PANTHER" id="PTHR12411">
    <property type="entry name" value="CYSTEINE PROTEASE FAMILY C1-RELATED"/>
    <property type="match status" value="1"/>
</dbReference>
<dbReference type="InterPro" id="IPR038765">
    <property type="entry name" value="Papain-like_cys_pep_sf"/>
</dbReference>
<feature type="region of interest" description="Disordered" evidence="3">
    <location>
        <begin position="49"/>
        <end position="75"/>
    </location>
</feature>
<dbReference type="SUPFAM" id="SSF54001">
    <property type="entry name" value="Cysteine proteinases"/>
    <property type="match status" value="1"/>
</dbReference>
<evidence type="ECO:0000256" key="1">
    <source>
        <dbReference type="ARBA" id="ARBA00008455"/>
    </source>
</evidence>
<keyword evidence="2" id="KW-0865">Zymogen</keyword>
<dbReference type="GO" id="GO:0006508">
    <property type="term" value="P:proteolysis"/>
    <property type="evidence" value="ECO:0007669"/>
    <property type="project" value="InterPro"/>
</dbReference>
<dbReference type="Gene3D" id="3.90.70.10">
    <property type="entry name" value="Cysteine proteinases"/>
    <property type="match status" value="1"/>
</dbReference>
<proteinExistence type="inferred from homology"/>
<dbReference type="InterPro" id="IPR013128">
    <property type="entry name" value="Peptidase_C1A"/>
</dbReference>
<dbReference type="InterPro" id="IPR000668">
    <property type="entry name" value="Peptidase_C1A_C"/>
</dbReference>
<reference evidence="5" key="1">
    <citation type="submission" date="2021-01" db="EMBL/GenBank/DDBJ databases">
        <authorList>
            <person name="Corre E."/>
            <person name="Pelletier E."/>
            <person name="Niang G."/>
            <person name="Scheremetjew M."/>
            <person name="Finn R."/>
            <person name="Kale V."/>
            <person name="Holt S."/>
            <person name="Cochrane G."/>
            <person name="Meng A."/>
            <person name="Brown T."/>
            <person name="Cohen L."/>
        </authorList>
    </citation>
    <scope>NUCLEOTIDE SEQUENCE</scope>
    <source>
        <strain evidence="5">Pbaha01</strain>
    </source>
</reference>
<evidence type="ECO:0000259" key="4">
    <source>
        <dbReference type="SMART" id="SM00645"/>
    </source>
</evidence>
<organism evidence="5">
    <name type="scientific">Pyrodinium bahamense</name>
    <dbReference type="NCBI Taxonomy" id="73915"/>
    <lineage>
        <taxon>Eukaryota</taxon>
        <taxon>Sar</taxon>
        <taxon>Alveolata</taxon>
        <taxon>Dinophyceae</taxon>
        <taxon>Gonyaulacales</taxon>
        <taxon>Pyrocystaceae</taxon>
        <taxon>Pyrodinium</taxon>
    </lineage>
</organism>
<evidence type="ECO:0000256" key="2">
    <source>
        <dbReference type="ARBA" id="ARBA00023145"/>
    </source>
</evidence>
<protein>
    <recommendedName>
        <fullName evidence="4">Peptidase C1A papain C-terminal domain-containing protein</fullName>
    </recommendedName>
</protein>
<dbReference type="AlphaFoldDB" id="A0A7S0AFG9"/>
<dbReference type="InterPro" id="IPR025660">
    <property type="entry name" value="Pept_his_AS"/>
</dbReference>
<dbReference type="GO" id="GO:0008234">
    <property type="term" value="F:cysteine-type peptidase activity"/>
    <property type="evidence" value="ECO:0007669"/>
    <property type="project" value="InterPro"/>
</dbReference>
<evidence type="ECO:0000313" key="5">
    <source>
        <dbReference type="EMBL" id="CAD8361515.1"/>
    </source>
</evidence>
<dbReference type="Pfam" id="PF00112">
    <property type="entry name" value="Peptidase_C1"/>
    <property type="match status" value="1"/>
</dbReference>
<evidence type="ECO:0000256" key="3">
    <source>
        <dbReference type="SAM" id="MobiDB-lite"/>
    </source>
</evidence>
<name>A0A7S0AFG9_9DINO</name>
<dbReference type="EMBL" id="HBEG01025324">
    <property type="protein sequence ID" value="CAD8361515.1"/>
    <property type="molecule type" value="Transcribed_RNA"/>
</dbReference>
<dbReference type="PROSITE" id="PS00639">
    <property type="entry name" value="THIOL_PROTEASE_HIS"/>
    <property type="match status" value="1"/>
</dbReference>
<comment type="similarity">
    <text evidence="1">Belongs to the peptidase C1 family.</text>
</comment>
<accession>A0A7S0AFG9</accession>
<feature type="compositionally biased region" description="Polar residues" evidence="3">
    <location>
        <begin position="53"/>
        <end position="64"/>
    </location>
</feature>
<dbReference type="SMART" id="SM00645">
    <property type="entry name" value="Pept_C1"/>
    <property type="match status" value="1"/>
</dbReference>
<gene>
    <name evidence="5" type="ORF">PBAH0796_LOCUS15416</name>
</gene>
<feature type="domain" description="Peptidase C1A papain C-terminal" evidence="4">
    <location>
        <begin position="1"/>
        <end position="189"/>
    </location>
</feature>
<sequence>MGATVELALNYIAHQGLAQEEEVPYIGLDNFCKKRLGYRDGGWLQLGGHNDGSGDSESLESLTQPGVHEVPSHSPGRHLGMHGWGRLAENGYEELLRTVYETGPVAVSVAAQPWQNYMSGVFDGCRPNDVLDHAVVLVGFGKDHHSGALFYLIQNSWGKDWGEHGNIRLLRHEDDEEHCGWDHRPLEGTGCEGGPRKVKICGMCGVLYDSTVPHFRR</sequence>